<accession>A0ABS4HQI1</accession>
<dbReference type="PANTHER" id="PTHR10361:SF28">
    <property type="entry name" value="P3 PROTEIN-RELATED"/>
    <property type="match status" value="1"/>
</dbReference>
<organism evidence="6 7">
    <name type="scientific">Paenibacillus aceris</name>
    <dbReference type="NCBI Taxonomy" id="869555"/>
    <lineage>
        <taxon>Bacteria</taxon>
        <taxon>Bacillati</taxon>
        <taxon>Bacillota</taxon>
        <taxon>Bacilli</taxon>
        <taxon>Bacillales</taxon>
        <taxon>Paenibacillaceae</taxon>
        <taxon>Paenibacillus</taxon>
    </lineage>
</organism>
<feature type="transmembrane region" description="Helical" evidence="5">
    <location>
        <begin position="99"/>
        <end position="117"/>
    </location>
</feature>
<feature type="transmembrane region" description="Helical" evidence="5">
    <location>
        <begin position="224"/>
        <end position="250"/>
    </location>
</feature>
<dbReference type="Gene3D" id="1.20.1530.20">
    <property type="match status" value="1"/>
</dbReference>
<evidence type="ECO:0000256" key="5">
    <source>
        <dbReference type="SAM" id="Phobius"/>
    </source>
</evidence>
<dbReference type="Proteomes" id="UP001519344">
    <property type="component" value="Unassembled WGS sequence"/>
</dbReference>
<feature type="transmembrane region" description="Helical" evidence="5">
    <location>
        <begin position="12"/>
        <end position="31"/>
    </location>
</feature>
<feature type="transmembrane region" description="Helical" evidence="5">
    <location>
        <begin position="37"/>
        <end position="56"/>
    </location>
</feature>
<keyword evidence="3 5" id="KW-1133">Transmembrane helix</keyword>
<keyword evidence="7" id="KW-1185">Reference proteome</keyword>
<gene>
    <name evidence="6" type="ORF">J2Z65_000065</name>
</gene>
<evidence type="ECO:0000256" key="1">
    <source>
        <dbReference type="ARBA" id="ARBA00004141"/>
    </source>
</evidence>
<evidence type="ECO:0000256" key="3">
    <source>
        <dbReference type="ARBA" id="ARBA00022989"/>
    </source>
</evidence>
<evidence type="ECO:0000313" key="6">
    <source>
        <dbReference type="EMBL" id="MBP1960871.1"/>
    </source>
</evidence>
<feature type="transmembrane region" description="Helical" evidence="5">
    <location>
        <begin position="124"/>
        <end position="146"/>
    </location>
</feature>
<name>A0ABS4HQI1_9BACL</name>
<dbReference type="InterPro" id="IPR004710">
    <property type="entry name" value="Bilac:Na_transpt"/>
</dbReference>
<dbReference type="InterPro" id="IPR002657">
    <property type="entry name" value="BilAc:Na_symport/Acr3"/>
</dbReference>
<dbReference type="PANTHER" id="PTHR10361">
    <property type="entry name" value="SODIUM-BILE ACID COTRANSPORTER"/>
    <property type="match status" value="1"/>
</dbReference>
<feature type="transmembrane region" description="Helical" evidence="5">
    <location>
        <begin position="201"/>
        <end position="218"/>
    </location>
</feature>
<dbReference type="Pfam" id="PF01758">
    <property type="entry name" value="SBF"/>
    <property type="match status" value="1"/>
</dbReference>
<protein>
    <submittedName>
        <fullName evidence="6">Na+-dependent transporter</fullName>
    </submittedName>
</protein>
<evidence type="ECO:0000256" key="2">
    <source>
        <dbReference type="ARBA" id="ARBA00022692"/>
    </source>
</evidence>
<sequence length="320" mass="34528">MLTRLNKSLEKLMPVLTPAAVVTGLLFSAWLHDYRFLVAWIFAGMTFAGSLGSSFADLKKILQHPQPILVNLIILHVIMPLVGWITAKLVFPGDLMTEIGFILLFAIPTGVVSLVWVTIYKGNVALTLALILLDTIISPFVVPYTLSLFVGAHVNMDIWGMMKGLLWMVVIPSILGMALNQSTKGRVKTVWGPKLSPFSKLGLFVVVAINASVVAPYIKDAGSSLIALVFAVIVAVTFGYALGWAATLLLHWDHRDTVALTFNSGMRNLSAGAVLAITFFPPPVVLPVIAGMLFQQIMASLFGFGLGRTAAKRAADAHAM</sequence>
<feature type="transmembrane region" description="Helical" evidence="5">
    <location>
        <begin position="271"/>
        <end position="294"/>
    </location>
</feature>
<dbReference type="EMBL" id="JAGGKV010000001">
    <property type="protein sequence ID" value="MBP1960871.1"/>
    <property type="molecule type" value="Genomic_DNA"/>
</dbReference>
<keyword evidence="2 5" id="KW-0812">Transmembrane</keyword>
<feature type="transmembrane region" description="Helical" evidence="5">
    <location>
        <begin position="158"/>
        <end position="180"/>
    </location>
</feature>
<comment type="caution">
    <text evidence="6">The sequence shown here is derived from an EMBL/GenBank/DDBJ whole genome shotgun (WGS) entry which is preliminary data.</text>
</comment>
<comment type="subcellular location">
    <subcellularLocation>
        <location evidence="1">Membrane</location>
        <topology evidence="1">Multi-pass membrane protein</topology>
    </subcellularLocation>
</comment>
<proteinExistence type="predicted"/>
<evidence type="ECO:0000313" key="7">
    <source>
        <dbReference type="Proteomes" id="UP001519344"/>
    </source>
</evidence>
<evidence type="ECO:0000256" key="4">
    <source>
        <dbReference type="ARBA" id="ARBA00023136"/>
    </source>
</evidence>
<reference evidence="6 7" key="1">
    <citation type="submission" date="2021-03" db="EMBL/GenBank/DDBJ databases">
        <title>Genomic Encyclopedia of Type Strains, Phase IV (KMG-IV): sequencing the most valuable type-strain genomes for metagenomic binning, comparative biology and taxonomic classification.</title>
        <authorList>
            <person name="Goeker M."/>
        </authorList>
    </citation>
    <scope>NUCLEOTIDE SEQUENCE [LARGE SCALE GENOMIC DNA]</scope>
    <source>
        <strain evidence="6 7">DSM 24950</strain>
    </source>
</reference>
<dbReference type="RefSeq" id="WP_167056731.1">
    <property type="nucleotide sequence ID" value="NZ_JAAOZR010000013.1"/>
</dbReference>
<dbReference type="InterPro" id="IPR038770">
    <property type="entry name" value="Na+/solute_symporter_sf"/>
</dbReference>
<feature type="transmembrane region" description="Helical" evidence="5">
    <location>
        <begin position="68"/>
        <end position="87"/>
    </location>
</feature>
<keyword evidence="4 5" id="KW-0472">Membrane</keyword>